<reference evidence="3" key="1">
    <citation type="journal article" date="2019" name="Int. J. Syst. Evol. Microbiol.">
        <title>The Global Catalogue of Microorganisms (GCM) 10K type strain sequencing project: providing services to taxonomists for standard genome sequencing and annotation.</title>
        <authorList>
            <consortium name="The Broad Institute Genomics Platform"/>
            <consortium name="The Broad Institute Genome Sequencing Center for Infectious Disease"/>
            <person name="Wu L."/>
            <person name="Ma J."/>
        </authorList>
    </citation>
    <scope>NUCLEOTIDE SEQUENCE [LARGE SCALE GENOMIC DNA]</scope>
    <source>
        <strain evidence="3">JCM 17326</strain>
    </source>
</reference>
<proteinExistence type="predicted"/>
<sequence length="63" mass="6539">MAFLGVLLMIQGFGGLIAGYFFDKSFGLLHLCFEGGTLTAASTAVGLLGLVVTVLSVRAEEKS</sequence>
<gene>
    <name evidence="2" type="ORF">GCM10022419_043010</name>
</gene>
<name>A0ABP6X0X9_9ACTN</name>
<keyword evidence="1" id="KW-0472">Membrane</keyword>
<dbReference type="RefSeq" id="WP_345564178.1">
    <property type="nucleotide sequence ID" value="NZ_BAABDQ010000008.1"/>
</dbReference>
<keyword evidence="1" id="KW-0812">Transmembrane</keyword>
<keyword evidence="3" id="KW-1185">Reference proteome</keyword>
<organism evidence="2 3">
    <name type="scientific">Nonomuraea rosea</name>
    <dbReference type="NCBI Taxonomy" id="638574"/>
    <lineage>
        <taxon>Bacteria</taxon>
        <taxon>Bacillati</taxon>
        <taxon>Actinomycetota</taxon>
        <taxon>Actinomycetes</taxon>
        <taxon>Streptosporangiales</taxon>
        <taxon>Streptosporangiaceae</taxon>
        <taxon>Nonomuraea</taxon>
    </lineage>
</organism>
<protein>
    <submittedName>
        <fullName evidence="2">Uncharacterized protein</fullName>
    </submittedName>
</protein>
<comment type="caution">
    <text evidence="2">The sequence shown here is derived from an EMBL/GenBank/DDBJ whole genome shotgun (WGS) entry which is preliminary data.</text>
</comment>
<accession>A0ABP6X0X9</accession>
<evidence type="ECO:0000313" key="3">
    <source>
        <dbReference type="Proteomes" id="UP001500630"/>
    </source>
</evidence>
<keyword evidence="1" id="KW-1133">Transmembrane helix</keyword>
<dbReference type="Proteomes" id="UP001500630">
    <property type="component" value="Unassembled WGS sequence"/>
</dbReference>
<evidence type="ECO:0000256" key="1">
    <source>
        <dbReference type="SAM" id="Phobius"/>
    </source>
</evidence>
<dbReference type="EMBL" id="BAABDQ010000008">
    <property type="protein sequence ID" value="GAA3557759.1"/>
    <property type="molecule type" value="Genomic_DNA"/>
</dbReference>
<evidence type="ECO:0000313" key="2">
    <source>
        <dbReference type="EMBL" id="GAA3557759.1"/>
    </source>
</evidence>
<feature type="transmembrane region" description="Helical" evidence="1">
    <location>
        <begin position="38"/>
        <end position="57"/>
    </location>
</feature>